<proteinExistence type="predicted"/>
<dbReference type="AlphaFoldDB" id="A0A371QVH2"/>
<protein>
    <recommendedName>
        <fullName evidence="5">DUF2067 domain-containing protein</fullName>
    </recommendedName>
</protein>
<evidence type="ECO:0000313" key="1">
    <source>
        <dbReference type="EMBL" id="RFA94174.1"/>
    </source>
</evidence>
<dbReference type="Proteomes" id="UP000256877">
    <property type="component" value="Unassembled WGS sequence"/>
</dbReference>
<reference evidence="3 4" key="1">
    <citation type="submission" date="2017-07" db="EMBL/GenBank/DDBJ databases">
        <title>Draft genome sequence of aerobic hyperthermophilic archaea, Pyrobaculum aerophilum YKB31 and YKB32.</title>
        <authorList>
            <person name="Mochizuki T."/>
            <person name="Berliner A.J."/>
            <person name="Yoshida-Takashima Y."/>
            <person name="Takaki Y."/>
            <person name="Nunoura T."/>
            <person name="Takai K."/>
        </authorList>
    </citation>
    <scope>NUCLEOTIDE SEQUENCE [LARGE SCALE GENOMIC DNA]</scope>
    <source>
        <strain evidence="1 4">YKB31</strain>
        <strain evidence="2 3">YKB32</strain>
    </source>
</reference>
<dbReference type="InterPro" id="IPR019202">
    <property type="entry name" value="DUF2067"/>
</dbReference>
<dbReference type="Pfam" id="PF09840">
    <property type="entry name" value="DUF2067"/>
    <property type="match status" value="1"/>
</dbReference>
<organism evidence="1 4">
    <name type="scientific">Pyrobaculum aerophilum</name>
    <dbReference type="NCBI Taxonomy" id="13773"/>
    <lineage>
        <taxon>Archaea</taxon>
        <taxon>Thermoproteota</taxon>
        <taxon>Thermoprotei</taxon>
        <taxon>Thermoproteales</taxon>
        <taxon>Thermoproteaceae</taxon>
        <taxon>Pyrobaculum</taxon>
    </lineage>
</organism>
<dbReference type="EMBL" id="NMUF01000006">
    <property type="protein sequence ID" value="RFA99432.1"/>
    <property type="molecule type" value="Genomic_DNA"/>
</dbReference>
<evidence type="ECO:0000313" key="2">
    <source>
        <dbReference type="EMBL" id="RFA99432.1"/>
    </source>
</evidence>
<sequence>MYITLSFKFNSREEMERFLEFLEKHVKTTYLVTTRLTHVYVQLEGEGKELEDAASLVKKLAGLARQQRHTVQIPLVVLFRDADLARPVPPDVIADALKLKGMPSEVRGGVLETAASYEEVLKTVEALSKIYEETERLPLTPQAKKIVVAYAFARGMPVDKAAEELAATGLLNVGSVISLRNTLEETRRRLYALSQARRRS</sequence>
<dbReference type="EMBL" id="NMUE01000044">
    <property type="protein sequence ID" value="RFA94174.1"/>
    <property type="molecule type" value="Genomic_DNA"/>
</dbReference>
<dbReference type="OrthoDB" id="28903at2157"/>
<evidence type="ECO:0000313" key="4">
    <source>
        <dbReference type="Proteomes" id="UP000257123"/>
    </source>
</evidence>
<dbReference type="RefSeq" id="WP_116421779.1">
    <property type="nucleotide sequence ID" value="NZ_NMUE01000044.1"/>
</dbReference>
<name>A0A371QVH2_9CREN</name>
<accession>A0A371QVH2</accession>
<evidence type="ECO:0000313" key="3">
    <source>
        <dbReference type="Proteomes" id="UP000256877"/>
    </source>
</evidence>
<evidence type="ECO:0008006" key="5">
    <source>
        <dbReference type="Google" id="ProtNLM"/>
    </source>
</evidence>
<gene>
    <name evidence="1" type="ORF">CGL51_11190</name>
    <name evidence="2" type="ORF">CGL52_03475</name>
</gene>
<comment type="caution">
    <text evidence="1">The sequence shown here is derived from an EMBL/GenBank/DDBJ whole genome shotgun (WGS) entry which is preliminary data.</text>
</comment>
<dbReference type="Proteomes" id="UP000257123">
    <property type="component" value="Unassembled WGS sequence"/>
</dbReference>